<keyword evidence="1" id="KW-0812">Transmembrane</keyword>
<name>A0A7C0ZC89_UNCW3</name>
<organism evidence="2">
    <name type="scientific">candidate division WOR-3 bacterium</name>
    <dbReference type="NCBI Taxonomy" id="2052148"/>
    <lineage>
        <taxon>Bacteria</taxon>
        <taxon>Bacteria division WOR-3</taxon>
    </lineage>
</organism>
<keyword evidence="1" id="KW-1133">Transmembrane helix</keyword>
<sequence>MKRDELPRVFLSILFTGIAFGFIEAVCVVYLRELFYPGIHSLFPLKPMSPHIYRTEVYREVATIVFLSGASFAISRKLREVPFIFILLFGIWDITYYLFLKLLINWPSGLVEYDILFLIPIPWIAPVYAPVMVSSIFIIGAIFYLYKGLTFSSLQLYLFLVSVFILLLSFIFIPVKILLTSGIHGFSSYAGGGFNLLIFSIGIILLIISFLPPEKLHIY</sequence>
<feature type="transmembrane region" description="Helical" evidence="1">
    <location>
        <begin position="9"/>
        <end position="31"/>
    </location>
</feature>
<feature type="transmembrane region" description="Helical" evidence="1">
    <location>
        <begin position="120"/>
        <end position="144"/>
    </location>
</feature>
<reference evidence="2" key="1">
    <citation type="journal article" date="2020" name="mSystems">
        <title>Genome- and Community-Level Interaction Insights into Carbon Utilization and Element Cycling Functions of Hydrothermarchaeota in Hydrothermal Sediment.</title>
        <authorList>
            <person name="Zhou Z."/>
            <person name="Liu Y."/>
            <person name="Xu W."/>
            <person name="Pan J."/>
            <person name="Luo Z.H."/>
            <person name="Li M."/>
        </authorList>
    </citation>
    <scope>NUCLEOTIDE SEQUENCE [LARGE SCALE GENOMIC DNA]</scope>
    <source>
        <strain evidence="2">HyVt-102</strain>
    </source>
</reference>
<evidence type="ECO:0000313" key="2">
    <source>
        <dbReference type="EMBL" id="HDI82279.1"/>
    </source>
</evidence>
<dbReference type="EMBL" id="DQWE01000030">
    <property type="protein sequence ID" value="HDI82279.1"/>
    <property type="molecule type" value="Genomic_DNA"/>
</dbReference>
<proteinExistence type="predicted"/>
<comment type="caution">
    <text evidence="2">The sequence shown here is derived from an EMBL/GenBank/DDBJ whole genome shotgun (WGS) entry which is preliminary data.</text>
</comment>
<protein>
    <submittedName>
        <fullName evidence="2">Uncharacterized protein</fullName>
    </submittedName>
</protein>
<gene>
    <name evidence="2" type="ORF">ENF18_00625</name>
</gene>
<dbReference type="Proteomes" id="UP000885847">
    <property type="component" value="Unassembled WGS sequence"/>
</dbReference>
<feature type="transmembrane region" description="Helical" evidence="1">
    <location>
        <begin position="57"/>
        <end position="74"/>
    </location>
</feature>
<dbReference type="AlphaFoldDB" id="A0A7C0ZC89"/>
<evidence type="ECO:0000256" key="1">
    <source>
        <dbReference type="SAM" id="Phobius"/>
    </source>
</evidence>
<feature type="transmembrane region" description="Helical" evidence="1">
    <location>
        <begin position="189"/>
        <end position="211"/>
    </location>
</feature>
<feature type="transmembrane region" description="Helical" evidence="1">
    <location>
        <begin position="81"/>
        <end position="100"/>
    </location>
</feature>
<accession>A0A7C0ZC89</accession>
<feature type="transmembrane region" description="Helical" evidence="1">
    <location>
        <begin position="156"/>
        <end position="177"/>
    </location>
</feature>
<keyword evidence="1" id="KW-0472">Membrane</keyword>